<sequence>AGSAGLDLATSEPTIITDTSVCLLPTGVYGPLPRNSAALLIGRSSTTCTGLFLLPGVIDSDYKGEIKIMAWTPKPPCTIPQGEKITQLIPFPVLTSSNGTPRNGGFGSTGVPQILWTQKVSSGQPVLSCKINGKLFSGLVDTGADVTIVQ</sequence>
<evidence type="ECO:0000259" key="4">
    <source>
        <dbReference type="PROSITE" id="PS50175"/>
    </source>
</evidence>
<dbReference type="Pfam" id="PF00077">
    <property type="entry name" value="RVP"/>
    <property type="match status" value="1"/>
</dbReference>
<feature type="non-terminal residue" evidence="5">
    <location>
        <position position="1"/>
    </location>
</feature>
<comment type="caution">
    <text evidence="5">The sequence shown here is derived from an EMBL/GenBank/DDBJ whole genome shotgun (WGS) entry which is preliminary data.</text>
</comment>
<evidence type="ECO:0000313" key="6">
    <source>
        <dbReference type="Proteomes" id="UP000556165"/>
    </source>
</evidence>
<dbReference type="GO" id="GO:0004190">
    <property type="term" value="F:aspartic-type endopeptidase activity"/>
    <property type="evidence" value="ECO:0007669"/>
    <property type="project" value="UniProtKB-KW"/>
</dbReference>
<dbReference type="PANTHER" id="PTHR19422">
    <property type="entry name" value="GAG RETROVIRAL POLYPROTEIN"/>
    <property type="match status" value="1"/>
</dbReference>
<dbReference type="InterPro" id="IPR021109">
    <property type="entry name" value="Peptidase_aspartic_dom_sf"/>
</dbReference>
<dbReference type="SUPFAM" id="SSF50630">
    <property type="entry name" value="Acid proteases"/>
    <property type="match status" value="1"/>
</dbReference>
<dbReference type="InterPro" id="IPR001969">
    <property type="entry name" value="Aspartic_peptidase_AS"/>
</dbReference>
<feature type="non-terminal residue" evidence="5">
    <location>
        <position position="150"/>
    </location>
</feature>
<evidence type="ECO:0000256" key="1">
    <source>
        <dbReference type="ARBA" id="ARBA00022670"/>
    </source>
</evidence>
<dbReference type="AlphaFoldDB" id="A0A7L4BLQ6"/>
<dbReference type="Gene3D" id="2.40.70.10">
    <property type="entry name" value="Acid Proteases"/>
    <property type="match status" value="1"/>
</dbReference>
<evidence type="ECO:0000313" key="5">
    <source>
        <dbReference type="EMBL" id="NXW38519.1"/>
    </source>
</evidence>
<keyword evidence="3" id="KW-0378">Hydrolase</keyword>
<dbReference type="InterPro" id="IPR036157">
    <property type="entry name" value="dUTPase-like_sf"/>
</dbReference>
<dbReference type="GO" id="GO:0006508">
    <property type="term" value="P:proteolysis"/>
    <property type="evidence" value="ECO:0007669"/>
    <property type="project" value="UniProtKB-KW"/>
</dbReference>
<dbReference type="SUPFAM" id="SSF51283">
    <property type="entry name" value="dUTPase-like"/>
    <property type="match status" value="1"/>
</dbReference>
<keyword evidence="6" id="KW-1185">Reference proteome</keyword>
<accession>A0A7L4BLQ6</accession>
<dbReference type="CDD" id="cd07557">
    <property type="entry name" value="trimeric_dUTPase"/>
    <property type="match status" value="1"/>
</dbReference>
<dbReference type="Pfam" id="PF00692">
    <property type="entry name" value="dUTPase"/>
    <property type="match status" value="1"/>
</dbReference>
<keyword evidence="1" id="KW-0645">Protease</keyword>
<reference evidence="5 6" key="1">
    <citation type="submission" date="2019-09" db="EMBL/GenBank/DDBJ databases">
        <title>Bird 10,000 Genomes (B10K) Project - Family phase.</title>
        <authorList>
            <person name="Zhang G."/>
        </authorList>
    </citation>
    <scope>NUCLEOTIDE SEQUENCE [LARGE SCALE GENOMIC DNA]</scope>
    <source>
        <strain evidence="5">B10K-DU-009-16</strain>
        <tissue evidence="5">Muscle</tissue>
    </source>
</reference>
<dbReference type="PANTHER" id="PTHR19422:SF123">
    <property type="entry name" value="RT1 CLASS I, LOCUS CE15"/>
    <property type="match status" value="1"/>
</dbReference>
<feature type="domain" description="Peptidase A2" evidence="4">
    <location>
        <begin position="136"/>
        <end position="150"/>
    </location>
</feature>
<dbReference type="EMBL" id="VZZW01003481">
    <property type="protein sequence ID" value="NXW38519.1"/>
    <property type="molecule type" value="Genomic_DNA"/>
</dbReference>
<evidence type="ECO:0000256" key="2">
    <source>
        <dbReference type="ARBA" id="ARBA00022750"/>
    </source>
</evidence>
<dbReference type="Gene3D" id="2.70.40.10">
    <property type="match status" value="1"/>
</dbReference>
<name>A0A7L4BLQ6_9CHAR</name>
<proteinExistence type="predicted"/>
<dbReference type="InterPro" id="IPR029054">
    <property type="entry name" value="dUTPase-like"/>
</dbReference>
<protein>
    <submittedName>
        <fullName evidence="5">POK9 protein</fullName>
    </submittedName>
</protein>
<dbReference type="InterPro" id="IPR051592">
    <property type="entry name" value="HERV-K_Pro_peptidase_A2"/>
</dbReference>
<dbReference type="InterPro" id="IPR001995">
    <property type="entry name" value="Peptidase_A2_cat"/>
</dbReference>
<organism evidence="5 6">
    <name type="scientific">Phaetusa simplex</name>
    <name type="common">large-billed tern</name>
    <dbReference type="NCBI Taxonomy" id="297813"/>
    <lineage>
        <taxon>Eukaryota</taxon>
        <taxon>Metazoa</taxon>
        <taxon>Chordata</taxon>
        <taxon>Craniata</taxon>
        <taxon>Vertebrata</taxon>
        <taxon>Euteleostomi</taxon>
        <taxon>Archelosauria</taxon>
        <taxon>Archosauria</taxon>
        <taxon>Dinosauria</taxon>
        <taxon>Saurischia</taxon>
        <taxon>Theropoda</taxon>
        <taxon>Coelurosauria</taxon>
        <taxon>Aves</taxon>
        <taxon>Neognathae</taxon>
        <taxon>Neoaves</taxon>
        <taxon>Charadriiformes</taxon>
        <taxon>Laridae</taxon>
        <taxon>Phaetusa</taxon>
    </lineage>
</organism>
<dbReference type="Proteomes" id="UP000556165">
    <property type="component" value="Unassembled WGS sequence"/>
</dbReference>
<evidence type="ECO:0000256" key="3">
    <source>
        <dbReference type="ARBA" id="ARBA00022801"/>
    </source>
</evidence>
<dbReference type="PROSITE" id="PS00141">
    <property type="entry name" value="ASP_PROTEASE"/>
    <property type="match status" value="1"/>
</dbReference>
<gene>
    <name evidence="5" type="primary">Ervk9_2</name>
    <name evidence="5" type="ORF">PHASIM_R01291</name>
</gene>
<dbReference type="InterPro" id="IPR018061">
    <property type="entry name" value="Retropepsins"/>
</dbReference>
<dbReference type="PROSITE" id="PS50175">
    <property type="entry name" value="ASP_PROT_RETROV"/>
    <property type="match status" value="1"/>
</dbReference>
<keyword evidence="2" id="KW-0064">Aspartyl protease</keyword>
<dbReference type="InterPro" id="IPR033704">
    <property type="entry name" value="dUTPase_trimeric"/>
</dbReference>